<keyword evidence="4" id="KW-1185">Reference proteome</keyword>
<protein>
    <submittedName>
        <fullName evidence="3">Zn(2)-C6 fungal-type domain-containing protein</fullName>
    </submittedName>
</protein>
<gene>
    <name evidence="3" type="ORF">MIND_00591000</name>
</gene>
<evidence type="ECO:0000313" key="3">
    <source>
        <dbReference type="EMBL" id="KAF7303617.1"/>
    </source>
</evidence>
<reference evidence="3" key="1">
    <citation type="submission" date="2020-05" db="EMBL/GenBank/DDBJ databases">
        <title>Mycena genomes resolve the evolution of fungal bioluminescence.</title>
        <authorList>
            <person name="Tsai I.J."/>
        </authorList>
    </citation>
    <scope>NUCLEOTIDE SEQUENCE</scope>
    <source>
        <strain evidence="3">171206Taipei</strain>
    </source>
</reference>
<dbReference type="SUPFAM" id="SSF57701">
    <property type="entry name" value="Zn2/Cys6 DNA-binding domain"/>
    <property type="match status" value="1"/>
</dbReference>
<sequence length="649" mass="71319">MSTAPYPTKRLHKPPACDSCKARRVLCHPQPNGAPCPRCAERNVVCTTTPTSRGRPRKNHVTPTPQQPQPITGPSMSSLTLISPQVHEKLADCPTLTPELVSHLFDCFDHLPQVLHPLIRVTLIKSSIRSVSFQLHLLPTELRVLALSIMAHSSTISYHEAILGSAEPRPKSFDDALFFSSSANIRLCGVRRAAACRALHATALRAAWDTGAMLQVSNANAATCFFLDLLEQNDFEGLSRPWASAYMSHVRALAPLWRACGTAERDEVGWAGFLMAEMLLSTRSKKPALVSFEDQILLSGGEPTTLETLLASIEAAAHKPGVKPLYQAMKPYMFHVTCLARQLWQTVTGDHARLTPLSESSAIQALNALGLLHSIATHLLTRADSILSPYPRPHTPFVISEPTEERAVRGCTYIIIMGFVGLVLSLYQALDDRTSPDSKTPNTSSSITQISPSSTSLKLALPQQKSNVDSPLQRARRKLLTDQARQLARAAVQELARAIDYLPTIHYVPTQLHTLRNYALFAMEELQTGLTSGCDEDEELSLKQELKNLTTIASQLAMTGYSLDIAGSLTTGPIIDRVQSFVGEFSIPSDGHVLEEHSQLALHLPSEPHAVPAYPFMEPLPDIALPMDFLQMPRADEAWMSTMQPHPEY</sequence>
<dbReference type="Proteomes" id="UP000636479">
    <property type="component" value="Unassembled WGS sequence"/>
</dbReference>
<dbReference type="CDD" id="cd00067">
    <property type="entry name" value="GAL4"/>
    <property type="match status" value="1"/>
</dbReference>
<dbReference type="Gene3D" id="4.10.240.10">
    <property type="entry name" value="Zn(2)-C6 fungal-type DNA-binding domain"/>
    <property type="match status" value="1"/>
</dbReference>
<proteinExistence type="predicted"/>
<dbReference type="RefSeq" id="XP_037220589.1">
    <property type="nucleotide sequence ID" value="XM_037362668.1"/>
</dbReference>
<dbReference type="InterPro" id="IPR036864">
    <property type="entry name" value="Zn2-C6_fun-type_DNA-bd_sf"/>
</dbReference>
<dbReference type="EMBL" id="JACAZF010000005">
    <property type="protein sequence ID" value="KAF7303617.1"/>
    <property type="molecule type" value="Genomic_DNA"/>
</dbReference>
<evidence type="ECO:0000259" key="2">
    <source>
        <dbReference type="PROSITE" id="PS50048"/>
    </source>
</evidence>
<feature type="region of interest" description="Disordered" evidence="1">
    <location>
        <begin position="434"/>
        <end position="471"/>
    </location>
</feature>
<dbReference type="PROSITE" id="PS50048">
    <property type="entry name" value="ZN2_CY6_FUNGAL_2"/>
    <property type="match status" value="1"/>
</dbReference>
<name>A0A8H6W3H7_9AGAR</name>
<organism evidence="3 4">
    <name type="scientific">Mycena indigotica</name>
    <dbReference type="NCBI Taxonomy" id="2126181"/>
    <lineage>
        <taxon>Eukaryota</taxon>
        <taxon>Fungi</taxon>
        <taxon>Dikarya</taxon>
        <taxon>Basidiomycota</taxon>
        <taxon>Agaricomycotina</taxon>
        <taxon>Agaricomycetes</taxon>
        <taxon>Agaricomycetidae</taxon>
        <taxon>Agaricales</taxon>
        <taxon>Marasmiineae</taxon>
        <taxon>Mycenaceae</taxon>
        <taxon>Mycena</taxon>
    </lineage>
</organism>
<dbReference type="InterPro" id="IPR001138">
    <property type="entry name" value="Zn2Cys6_DnaBD"/>
</dbReference>
<accession>A0A8H6W3H7</accession>
<comment type="caution">
    <text evidence="3">The sequence shown here is derived from an EMBL/GenBank/DDBJ whole genome shotgun (WGS) entry which is preliminary data.</text>
</comment>
<dbReference type="GO" id="GO:0000981">
    <property type="term" value="F:DNA-binding transcription factor activity, RNA polymerase II-specific"/>
    <property type="evidence" value="ECO:0007669"/>
    <property type="project" value="InterPro"/>
</dbReference>
<dbReference type="GeneID" id="59345184"/>
<dbReference type="AlphaFoldDB" id="A0A8H6W3H7"/>
<evidence type="ECO:0000313" key="4">
    <source>
        <dbReference type="Proteomes" id="UP000636479"/>
    </source>
</evidence>
<feature type="domain" description="Zn(2)-C6 fungal-type" evidence="2">
    <location>
        <begin position="16"/>
        <end position="48"/>
    </location>
</feature>
<dbReference type="PROSITE" id="PS00463">
    <property type="entry name" value="ZN2_CY6_FUNGAL_1"/>
    <property type="match status" value="1"/>
</dbReference>
<evidence type="ECO:0000256" key="1">
    <source>
        <dbReference type="SAM" id="MobiDB-lite"/>
    </source>
</evidence>
<feature type="region of interest" description="Disordered" evidence="1">
    <location>
        <begin position="49"/>
        <end position="75"/>
    </location>
</feature>
<feature type="compositionally biased region" description="Low complexity" evidence="1">
    <location>
        <begin position="440"/>
        <end position="456"/>
    </location>
</feature>
<dbReference type="GO" id="GO:0008270">
    <property type="term" value="F:zinc ion binding"/>
    <property type="evidence" value="ECO:0007669"/>
    <property type="project" value="InterPro"/>
</dbReference>
<dbReference type="OrthoDB" id="2991619at2759"/>